<evidence type="ECO:0000313" key="2">
    <source>
        <dbReference type="EMBL" id="SVD68586.1"/>
    </source>
</evidence>
<organism evidence="2">
    <name type="scientific">marine metagenome</name>
    <dbReference type="NCBI Taxonomy" id="408172"/>
    <lineage>
        <taxon>unclassified sequences</taxon>
        <taxon>metagenomes</taxon>
        <taxon>ecological metagenomes</taxon>
    </lineage>
</organism>
<sequence length="43" mass="4914">MAEDEETIEDQNRKPKKLNSVLMILSWCTFGLGVYLLGWDGLV</sequence>
<proteinExistence type="predicted"/>
<keyword evidence="1" id="KW-1133">Transmembrane helix</keyword>
<keyword evidence="1" id="KW-0812">Transmembrane</keyword>
<evidence type="ECO:0000256" key="1">
    <source>
        <dbReference type="SAM" id="Phobius"/>
    </source>
</evidence>
<dbReference type="EMBL" id="UINC01166561">
    <property type="protein sequence ID" value="SVD68586.1"/>
    <property type="molecule type" value="Genomic_DNA"/>
</dbReference>
<reference evidence="2" key="1">
    <citation type="submission" date="2018-05" db="EMBL/GenBank/DDBJ databases">
        <authorList>
            <person name="Lanie J.A."/>
            <person name="Ng W.-L."/>
            <person name="Kazmierczak K.M."/>
            <person name="Andrzejewski T.M."/>
            <person name="Davidsen T.M."/>
            <person name="Wayne K.J."/>
            <person name="Tettelin H."/>
            <person name="Glass J.I."/>
            <person name="Rusch D."/>
            <person name="Podicherti R."/>
            <person name="Tsui H.-C.T."/>
            <person name="Winkler M.E."/>
        </authorList>
    </citation>
    <scope>NUCLEOTIDE SEQUENCE</scope>
</reference>
<accession>A0A382XBM6</accession>
<protein>
    <submittedName>
        <fullName evidence="2">Uncharacterized protein</fullName>
    </submittedName>
</protein>
<gene>
    <name evidence="2" type="ORF">METZ01_LOCUS421440</name>
</gene>
<name>A0A382XBM6_9ZZZZ</name>
<dbReference type="AlphaFoldDB" id="A0A382XBM6"/>
<feature type="transmembrane region" description="Helical" evidence="1">
    <location>
        <begin position="21"/>
        <end position="39"/>
    </location>
</feature>
<keyword evidence="1" id="KW-0472">Membrane</keyword>